<organism evidence="2 3">
    <name type="scientific">Candidatus Kaiserbacteria bacterium RIFCSPHIGHO2_02_FULL_50_50</name>
    <dbReference type="NCBI Taxonomy" id="1798492"/>
    <lineage>
        <taxon>Bacteria</taxon>
        <taxon>Candidatus Kaiseribacteriota</taxon>
    </lineage>
</organism>
<dbReference type="AlphaFoldDB" id="A0A1F6DFW3"/>
<comment type="caution">
    <text evidence="2">The sequence shown here is derived from an EMBL/GenBank/DDBJ whole genome shotgun (WGS) entry which is preliminary data.</text>
</comment>
<dbReference type="EMBL" id="MFLF01000012">
    <property type="protein sequence ID" value="OGG59902.1"/>
    <property type="molecule type" value="Genomic_DNA"/>
</dbReference>
<keyword evidence="1" id="KW-1133">Transmembrane helix</keyword>
<name>A0A1F6DFW3_9BACT</name>
<evidence type="ECO:0000313" key="3">
    <source>
        <dbReference type="Proteomes" id="UP000178794"/>
    </source>
</evidence>
<keyword evidence="1" id="KW-0472">Membrane</keyword>
<accession>A0A1F6DFW3</accession>
<keyword evidence="1" id="KW-0812">Transmembrane</keyword>
<evidence type="ECO:0000313" key="2">
    <source>
        <dbReference type="EMBL" id="OGG59902.1"/>
    </source>
</evidence>
<dbReference type="STRING" id="1798492.A3C89_03095"/>
<evidence type="ECO:0000256" key="1">
    <source>
        <dbReference type="SAM" id="Phobius"/>
    </source>
</evidence>
<protein>
    <submittedName>
        <fullName evidence="2">Uncharacterized protein</fullName>
    </submittedName>
</protein>
<feature type="transmembrane region" description="Helical" evidence="1">
    <location>
        <begin position="70"/>
        <end position="89"/>
    </location>
</feature>
<feature type="transmembrane region" description="Helical" evidence="1">
    <location>
        <begin position="95"/>
        <end position="114"/>
    </location>
</feature>
<feature type="transmembrane region" description="Helical" evidence="1">
    <location>
        <begin position="38"/>
        <end position="58"/>
    </location>
</feature>
<proteinExistence type="predicted"/>
<gene>
    <name evidence="2" type="ORF">A3C89_03095</name>
</gene>
<dbReference type="Proteomes" id="UP000178794">
    <property type="component" value="Unassembled WGS sequence"/>
</dbReference>
<reference evidence="2 3" key="1">
    <citation type="journal article" date="2016" name="Nat. Commun.">
        <title>Thousands of microbial genomes shed light on interconnected biogeochemical processes in an aquifer system.</title>
        <authorList>
            <person name="Anantharaman K."/>
            <person name="Brown C.T."/>
            <person name="Hug L.A."/>
            <person name="Sharon I."/>
            <person name="Castelle C.J."/>
            <person name="Probst A.J."/>
            <person name="Thomas B.C."/>
            <person name="Singh A."/>
            <person name="Wilkins M.J."/>
            <person name="Karaoz U."/>
            <person name="Brodie E.L."/>
            <person name="Williams K.H."/>
            <person name="Hubbard S.S."/>
            <person name="Banfield J.F."/>
        </authorList>
    </citation>
    <scope>NUCLEOTIDE SEQUENCE [LARGE SCALE GENOMIC DNA]</scope>
</reference>
<sequence>MSVSSKSAPKALFDVLAFSKPVVYFSVDVHETHVCMTLTLAFTLAWYLGALALLWYASMRYCEGVSLSRTVPLGFVAMLMLTTASGIYYEYTDAPLFRVTYMLWAVVLLWLAAASRRSRSTSSQ</sequence>